<evidence type="ECO:0000313" key="2">
    <source>
        <dbReference type="EMBL" id="GAG79019.1"/>
    </source>
</evidence>
<feature type="non-terminal residue" evidence="2">
    <location>
        <position position="78"/>
    </location>
</feature>
<evidence type="ECO:0000256" key="1">
    <source>
        <dbReference type="SAM" id="Phobius"/>
    </source>
</evidence>
<gene>
    <name evidence="2" type="ORF">S01H4_27714</name>
</gene>
<proteinExistence type="predicted"/>
<feature type="transmembrane region" description="Helical" evidence="1">
    <location>
        <begin position="6"/>
        <end position="26"/>
    </location>
</feature>
<dbReference type="EMBL" id="BART01013605">
    <property type="protein sequence ID" value="GAG79019.1"/>
    <property type="molecule type" value="Genomic_DNA"/>
</dbReference>
<accession>X1AB54</accession>
<keyword evidence="1" id="KW-0812">Transmembrane</keyword>
<organism evidence="2">
    <name type="scientific">marine sediment metagenome</name>
    <dbReference type="NCBI Taxonomy" id="412755"/>
    <lineage>
        <taxon>unclassified sequences</taxon>
        <taxon>metagenomes</taxon>
        <taxon>ecological metagenomes</taxon>
    </lineage>
</organism>
<comment type="caution">
    <text evidence="2">The sequence shown here is derived from an EMBL/GenBank/DDBJ whole genome shotgun (WGS) entry which is preliminary data.</text>
</comment>
<name>X1AB54_9ZZZZ</name>
<keyword evidence="1" id="KW-0472">Membrane</keyword>
<reference evidence="2" key="1">
    <citation type="journal article" date="2014" name="Front. Microbiol.">
        <title>High frequency of phylogenetically diverse reductive dehalogenase-homologous genes in deep subseafloor sedimentary metagenomes.</title>
        <authorList>
            <person name="Kawai M."/>
            <person name="Futagami T."/>
            <person name="Toyoda A."/>
            <person name="Takaki Y."/>
            <person name="Nishi S."/>
            <person name="Hori S."/>
            <person name="Arai W."/>
            <person name="Tsubouchi T."/>
            <person name="Morono Y."/>
            <person name="Uchiyama I."/>
            <person name="Ito T."/>
            <person name="Fujiyama A."/>
            <person name="Inagaki F."/>
            <person name="Takami H."/>
        </authorList>
    </citation>
    <scope>NUCLEOTIDE SEQUENCE</scope>
    <source>
        <strain evidence="2">Expedition CK06-06</strain>
    </source>
</reference>
<protein>
    <submittedName>
        <fullName evidence="2">Uncharacterized protein</fullName>
    </submittedName>
</protein>
<dbReference type="AlphaFoldDB" id="X1AB54"/>
<keyword evidence="1" id="KW-1133">Transmembrane helix</keyword>
<sequence>MEITIETMLTAGATIILAIVTGWKTFRSQPKEGRKTDAETVAKFEAVAAKVIDRNKNLLDRVHCVEDKYDRVEDELQH</sequence>